<dbReference type="Gene3D" id="2.40.50.40">
    <property type="match status" value="2"/>
</dbReference>
<name>A0A428QYD2_9HYPO</name>
<dbReference type="CDD" id="cd00024">
    <property type="entry name" value="CD_CSD"/>
    <property type="match status" value="1"/>
</dbReference>
<dbReference type="AlphaFoldDB" id="A0A428QYD2"/>
<feature type="compositionally biased region" description="Low complexity" evidence="4">
    <location>
        <begin position="223"/>
        <end position="234"/>
    </location>
</feature>
<reference evidence="6 7" key="1">
    <citation type="submission" date="2017-06" db="EMBL/GenBank/DDBJ databases">
        <title>Comparative genomic analysis of Ambrosia Fusariam Clade fungi.</title>
        <authorList>
            <person name="Stajich J.E."/>
            <person name="Carrillo J."/>
            <person name="Kijimoto T."/>
            <person name="Eskalen A."/>
            <person name="O'Donnell K."/>
            <person name="Kasson M."/>
        </authorList>
    </citation>
    <scope>NUCLEOTIDE SEQUENCE [LARGE SCALE GENOMIC DNA]</scope>
    <source>
        <strain evidence="6 7">NRRL62584</strain>
    </source>
</reference>
<proteinExistence type="predicted"/>
<comment type="caution">
    <text evidence="6">The sequence shown here is derived from an EMBL/GenBank/DDBJ whole genome shotgun (WGS) entry which is preliminary data.</text>
</comment>
<dbReference type="GO" id="GO:0006338">
    <property type="term" value="P:chromatin remodeling"/>
    <property type="evidence" value="ECO:0007669"/>
    <property type="project" value="UniProtKB-ARBA"/>
</dbReference>
<protein>
    <recommendedName>
        <fullName evidence="5">Chromo domain-containing protein</fullName>
    </recommendedName>
</protein>
<dbReference type="STRING" id="1325734.A0A428QYD2"/>
<dbReference type="InterPro" id="IPR008251">
    <property type="entry name" value="Chromo_shadow_dom"/>
</dbReference>
<sequence length="313" mass="34925">MGRQSHTSVHLSLYVEPPISDTALALPRPNLSHATKDERIAIAFGRSLHNATRPHRNRFSAIANPCAALSEDDSSDAGGFSTPPRATRKSASAGAASDHNDDVDANGEDFDEQDEEGEEDEDLEEDEYVVEAIKKHIIDDDGSLKFHVKWEGYNAVADMTWEPEENLQESASEILEEYFAKIGGREKIFEETEKASKTKKRRRTTNGTPSTTSTAKRSRRGAAHPADTTPPATAKKWSPPAGSWEDEIETIDACEEEGSGKLVVYLIWKNGNKTKHDTQIIYKKCPQKMLQFYERHVKIIREEQKAQVDEAEG</sequence>
<dbReference type="InterPro" id="IPR051219">
    <property type="entry name" value="Heterochromatin_chromo-domain"/>
</dbReference>
<dbReference type="SUPFAM" id="SSF54160">
    <property type="entry name" value="Chromo domain-like"/>
    <property type="match status" value="2"/>
</dbReference>
<gene>
    <name evidence="6" type="ORF">CEP54_001889</name>
</gene>
<comment type="subcellular location">
    <subcellularLocation>
        <location evidence="1">Nucleus</location>
    </subcellularLocation>
</comment>
<organism evidence="6 7">
    <name type="scientific">Fusarium duplospermum</name>
    <dbReference type="NCBI Taxonomy" id="1325734"/>
    <lineage>
        <taxon>Eukaryota</taxon>
        <taxon>Fungi</taxon>
        <taxon>Dikarya</taxon>
        <taxon>Ascomycota</taxon>
        <taxon>Pezizomycotina</taxon>
        <taxon>Sordariomycetes</taxon>
        <taxon>Hypocreomycetidae</taxon>
        <taxon>Hypocreales</taxon>
        <taxon>Nectriaceae</taxon>
        <taxon>Fusarium</taxon>
        <taxon>Fusarium solani species complex</taxon>
    </lineage>
</organism>
<dbReference type="Pfam" id="PF00385">
    <property type="entry name" value="Chromo"/>
    <property type="match status" value="1"/>
</dbReference>
<dbReference type="EMBL" id="NKCI01000010">
    <property type="protein sequence ID" value="RSL70364.1"/>
    <property type="molecule type" value="Genomic_DNA"/>
</dbReference>
<dbReference type="GO" id="GO:0000792">
    <property type="term" value="C:heterochromatin"/>
    <property type="evidence" value="ECO:0007669"/>
    <property type="project" value="UniProtKB-ARBA"/>
</dbReference>
<evidence type="ECO:0000259" key="5">
    <source>
        <dbReference type="PROSITE" id="PS50013"/>
    </source>
</evidence>
<dbReference type="SMART" id="SM00298">
    <property type="entry name" value="CHROMO"/>
    <property type="match status" value="1"/>
</dbReference>
<dbReference type="PANTHER" id="PTHR22812">
    <property type="entry name" value="CHROMOBOX PROTEIN"/>
    <property type="match status" value="1"/>
</dbReference>
<dbReference type="CDD" id="cd18657">
    <property type="entry name" value="CSD_Swi6"/>
    <property type="match status" value="1"/>
</dbReference>
<dbReference type="InterPro" id="IPR016197">
    <property type="entry name" value="Chromo-like_dom_sf"/>
</dbReference>
<accession>A0A428QYD2</accession>
<dbReference type="OrthoDB" id="433924at2759"/>
<keyword evidence="3" id="KW-0539">Nucleus</keyword>
<evidence type="ECO:0000256" key="1">
    <source>
        <dbReference type="ARBA" id="ARBA00004123"/>
    </source>
</evidence>
<evidence type="ECO:0000313" key="6">
    <source>
        <dbReference type="EMBL" id="RSL70364.1"/>
    </source>
</evidence>
<evidence type="ECO:0000313" key="7">
    <source>
        <dbReference type="Proteomes" id="UP000288168"/>
    </source>
</evidence>
<feature type="region of interest" description="Disordered" evidence="4">
    <location>
        <begin position="70"/>
        <end position="125"/>
    </location>
</feature>
<feature type="domain" description="Chromo" evidence="5">
    <location>
        <begin position="128"/>
        <end position="190"/>
    </location>
</feature>
<feature type="compositionally biased region" description="Acidic residues" evidence="4">
    <location>
        <begin position="101"/>
        <end position="125"/>
    </location>
</feature>
<dbReference type="InterPro" id="IPR000953">
    <property type="entry name" value="Chromo/chromo_shadow_dom"/>
</dbReference>
<keyword evidence="7" id="KW-1185">Reference proteome</keyword>
<evidence type="ECO:0000256" key="4">
    <source>
        <dbReference type="SAM" id="MobiDB-lite"/>
    </source>
</evidence>
<dbReference type="PROSITE" id="PS50013">
    <property type="entry name" value="CHROMO_2"/>
    <property type="match status" value="1"/>
</dbReference>
<dbReference type="Pfam" id="PF01393">
    <property type="entry name" value="Chromo_shadow"/>
    <property type="match status" value="1"/>
</dbReference>
<dbReference type="GO" id="GO:0005634">
    <property type="term" value="C:nucleus"/>
    <property type="evidence" value="ECO:0007669"/>
    <property type="project" value="UniProtKB-SubCell"/>
</dbReference>
<dbReference type="Proteomes" id="UP000288168">
    <property type="component" value="Unassembled WGS sequence"/>
</dbReference>
<feature type="compositionally biased region" description="Low complexity" evidence="4">
    <location>
        <begin position="205"/>
        <end position="214"/>
    </location>
</feature>
<comment type="subunit">
    <text evidence="2">Component of the NuA4 histone acetyltransferase complex.</text>
</comment>
<feature type="region of interest" description="Disordered" evidence="4">
    <location>
        <begin position="192"/>
        <end position="243"/>
    </location>
</feature>
<evidence type="ECO:0000256" key="3">
    <source>
        <dbReference type="ARBA" id="ARBA00023242"/>
    </source>
</evidence>
<evidence type="ECO:0000256" key="2">
    <source>
        <dbReference type="ARBA" id="ARBA00011353"/>
    </source>
</evidence>
<dbReference type="InterPro" id="IPR023780">
    <property type="entry name" value="Chromo_domain"/>
</dbReference>
<dbReference type="PROSITE" id="PS00598">
    <property type="entry name" value="CHROMO_1"/>
    <property type="match status" value="1"/>
</dbReference>
<dbReference type="InterPro" id="IPR023779">
    <property type="entry name" value="Chromodomain_CS"/>
</dbReference>
<dbReference type="SMART" id="SM00300">
    <property type="entry name" value="ChSh"/>
    <property type="match status" value="1"/>
</dbReference>